<proteinExistence type="predicted"/>
<comment type="caution">
    <text evidence="1">The sequence shown here is derived from an EMBL/GenBank/DDBJ whole genome shotgun (WGS) entry which is preliminary data.</text>
</comment>
<evidence type="ECO:0000313" key="2">
    <source>
        <dbReference type="Proteomes" id="UP000256257"/>
    </source>
</evidence>
<dbReference type="AlphaFoldDB" id="A0A3D9AKL8"/>
<gene>
    <name evidence="1" type="ORF">DRF67_21010</name>
</gene>
<evidence type="ECO:0000313" key="1">
    <source>
        <dbReference type="EMBL" id="REC41879.1"/>
    </source>
</evidence>
<reference evidence="1 2" key="1">
    <citation type="submission" date="2018-06" db="EMBL/GenBank/DDBJ databases">
        <title>Novel Chryseobacterium species.</title>
        <authorList>
            <person name="Newman J."/>
            <person name="Hugo C."/>
            <person name="Oosthuizen L."/>
            <person name="Charimba G."/>
        </authorList>
    </citation>
    <scope>NUCLEOTIDE SEQUENCE [LARGE SCALE GENOMIC DNA]</scope>
    <source>
        <strain evidence="1 2">7_F195</strain>
    </source>
</reference>
<name>A0A3D9AKL8_9FLAO</name>
<organism evidence="1 2">
    <name type="scientific">Chryseobacterium pennipullorum</name>
    <dbReference type="NCBI Taxonomy" id="2258963"/>
    <lineage>
        <taxon>Bacteria</taxon>
        <taxon>Pseudomonadati</taxon>
        <taxon>Bacteroidota</taxon>
        <taxon>Flavobacteriia</taxon>
        <taxon>Flavobacteriales</taxon>
        <taxon>Weeksellaceae</taxon>
        <taxon>Chryseobacterium group</taxon>
        <taxon>Chryseobacterium</taxon>
    </lineage>
</organism>
<accession>A0A3D9AKL8</accession>
<protein>
    <submittedName>
        <fullName evidence="1">Uncharacterized protein</fullName>
    </submittedName>
</protein>
<dbReference type="EMBL" id="QNVV01000033">
    <property type="protein sequence ID" value="REC41879.1"/>
    <property type="molecule type" value="Genomic_DNA"/>
</dbReference>
<sequence length="126" mass="14185">MSTTKIYMKTYKAIIMMLILVFSLSPCSVKRNVLDIFDIQYISGLNKVKTTSGFSSGCDISSNSSRLQASKSEAKFKKKDFFLTSNLSGNGYREEQKISFHKYSGHTTGSSPPKYILFKRLKISLV</sequence>
<dbReference type="Proteomes" id="UP000256257">
    <property type="component" value="Unassembled WGS sequence"/>
</dbReference>
<keyword evidence="2" id="KW-1185">Reference proteome</keyword>